<dbReference type="Proteomes" id="UP000322726">
    <property type="component" value="Chromosome"/>
</dbReference>
<organism evidence="1 2">
    <name type="scientific">Malaciobacter pacificus</name>
    <dbReference type="NCBI Taxonomy" id="1080223"/>
    <lineage>
        <taxon>Bacteria</taxon>
        <taxon>Pseudomonadati</taxon>
        <taxon>Campylobacterota</taxon>
        <taxon>Epsilonproteobacteria</taxon>
        <taxon>Campylobacterales</taxon>
        <taxon>Arcobacteraceae</taxon>
        <taxon>Malaciobacter</taxon>
    </lineage>
</organism>
<accession>A0A5C2H8U1</accession>
<gene>
    <name evidence="1" type="ORF">APAC_1643</name>
</gene>
<name>A0A5C2H8U1_9BACT</name>
<reference evidence="2" key="1">
    <citation type="submission" date="2019-09" db="EMBL/GenBank/DDBJ databases">
        <title>Complete genome sequencing of four Arcobacter species reveals a diverse suite of mobile elements.</title>
        <authorList>
            <person name="On S.L.W."/>
            <person name="Miller W.G."/>
            <person name="Biggs P."/>
            <person name="Cornelius A."/>
            <person name="Vandamme P."/>
        </authorList>
    </citation>
    <scope>NUCLEOTIDE SEQUENCE [LARGE SCALE GENOMIC DNA]</scope>
    <source>
        <strain evidence="2">LMG 26638</strain>
    </source>
</reference>
<protein>
    <submittedName>
        <fullName evidence="1">Uncharacterized protein</fullName>
    </submittedName>
</protein>
<keyword evidence="2" id="KW-1185">Reference proteome</keyword>
<reference evidence="1 2" key="3">
    <citation type="submission" date="2019-09" db="EMBL/GenBank/DDBJ databases">
        <title>Taxonomic note: a critical rebuttal of the proposed division of the genus Arcobacter into six genera, emended descriptions of Arcobacter anaerophilus and the genus Arcobacter, and an assessment of genus-level boundaries for Epsilonproteobacteria using in silico genomic comparator tools.</title>
        <authorList>
            <person name="On S.L.W."/>
            <person name="Miller W.G."/>
            <person name="Biggs P."/>
            <person name="Cornelius A."/>
            <person name="Vandamme P."/>
        </authorList>
    </citation>
    <scope>NUCLEOTIDE SEQUENCE [LARGE SCALE GENOMIC DNA]</scope>
    <source>
        <strain evidence="1 2">LMG 26638</strain>
    </source>
</reference>
<dbReference type="KEGG" id="apai:APAC_1643"/>
<dbReference type="PROSITE" id="PS51257">
    <property type="entry name" value="PROKAR_LIPOPROTEIN"/>
    <property type="match status" value="1"/>
</dbReference>
<dbReference type="EMBL" id="CP035928">
    <property type="protein sequence ID" value="QEP34739.1"/>
    <property type="molecule type" value="Genomic_DNA"/>
</dbReference>
<evidence type="ECO:0000313" key="2">
    <source>
        <dbReference type="Proteomes" id="UP000322726"/>
    </source>
</evidence>
<sequence length="341" mass="39416">MNKTSILKVGISVLTATVILSGCVASKPVTVNQLSNNVKTVKVNKIAPKRQLGGVMFNGELITDKLGNISTFGNIGNQLFYVVKDEKNDFYYIKNQDKKIIKKIPLLETTAIKHYVKISQANDKELYIFEEYGNIYKNIESFDGKSFKTIAKNKDIHYDEYIKGKFLFFIPTNSLGPKGTWYQNLEIDTKNDLTQKLKRKDSKSDMRIFPVLTVNDNIVYIYNDSALDVLNTKTNQVKTLANKDSRIQFLKNGHKHYLRILDNPKEIGIWSKENEFDKKAKIIDLETLSYVKLSRQQLEQLEVAKLLKKKNYELSVYPIEEIEDYFFKRTHGYTNPVGFLY</sequence>
<dbReference type="AlphaFoldDB" id="A0A5C2H8U1"/>
<reference evidence="1 2" key="2">
    <citation type="submission" date="2019-09" db="EMBL/GenBank/DDBJ databases">
        <title>Complete genome sequencing of four Arcobacter species reveals a diverse suite of mobile elements.</title>
        <authorList>
            <person name="Miller W.G."/>
            <person name="Yee E."/>
            <person name="Bono J.L."/>
        </authorList>
    </citation>
    <scope>NUCLEOTIDE SEQUENCE [LARGE SCALE GENOMIC DNA]</scope>
    <source>
        <strain evidence="1 2">LMG 26638</strain>
    </source>
</reference>
<dbReference type="RefSeq" id="WP_130233668.1">
    <property type="nucleotide sequence ID" value="NZ_BMEF01000035.1"/>
</dbReference>
<proteinExistence type="predicted"/>
<evidence type="ECO:0000313" key="1">
    <source>
        <dbReference type="EMBL" id="QEP34739.1"/>
    </source>
</evidence>